<dbReference type="CDD" id="cd07341">
    <property type="entry name" value="M56_BlaR1_MecR1_like"/>
    <property type="match status" value="1"/>
</dbReference>
<evidence type="ECO:0000313" key="8">
    <source>
        <dbReference type="EMBL" id="KRG45007.1"/>
    </source>
</evidence>
<evidence type="ECO:0000256" key="5">
    <source>
        <dbReference type="SAM" id="MobiDB-lite"/>
    </source>
</evidence>
<protein>
    <recommendedName>
        <fullName evidence="7">TonB C-terminal domain-containing protein</fullName>
    </recommendedName>
</protein>
<evidence type="ECO:0000256" key="3">
    <source>
        <dbReference type="ARBA" id="ARBA00022989"/>
    </source>
</evidence>
<feature type="compositionally biased region" description="Low complexity" evidence="5">
    <location>
        <begin position="407"/>
        <end position="417"/>
    </location>
</feature>
<dbReference type="InterPro" id="IPR052173">
    <property type="entry name" value="Beta-lactam_resp_regulator"/>
</dbReference>
<dbReference type="Pfam" id="PF05569">
    <property type="entry name" value="Peptidase_M56"/>
    <property type="match status" value="1"/>
</dbReference>
<keyword evidence="9" id="KW-1185">Reference proteome</keyword>
<proteinExistence type="predicted"/>
<feature type="transmembrane region" description="Helical" evidence="6">
    <location>
        <begin position="272"/>
        <end position="291"/>
    </location>
</feature>
<feature type="region of interest" description="Disordered" evidence="5">
    <location>
        <begin position="407"/>
        <end position="435"/>
    </location>
</feature>
<dbReference type="OrthoDB" id="1628901at2"/>
<keyword evidence="3 6" id="KW-1133">Transmembrane helix</keyword>
<evidence type="ECO:0000256" key="6">
    <source>
        <dbReference type="SAM" id="Phobius"/>
    </source>
</evidence>
<dbReference type="Pfam" id="PF03544">
    <property type="entry name" value="TonB_C"/>
    <property type="match status" value="1"/>
</dbReference>
<evidence type="ECO:0000256" key="4">
    <source>
        <dbReference type="ARBA" id="ARBA00023136"/>
    </source>
</evidence>
<dbReference type="PROSITE" id="PS52015">
    <property type="entry name" value="TONB_CTD"/>
    <property type="match status" value="1"/>
</dbReference>
<sequence>MSSADFLAGLLEGAVATSAAMVVVLLLRGAVRNWLGASAAYLMWLMVPAALFAVWLPAPRLTTVPMAATDMAVQVGQTIPDAAAALSEGVPGWLALWLAGALLMAVWLLWQQRHFMRGLGSLTQRDDGHWQAQTVAGLPAIVGVLRPRIVVPADFEQRYNAEERELVMLHEQLHLRRGDLWVNAALALLQCVYWFNPLLGPAVRRCREDQELSCDERVIAHTAGARRSYGNAMLKTGLALSPLPVGCHWQNQHPLKERIAMLERPVPGKKQWLAMVVLSAGLCGGVGYTAWAAQPGTAAMTEAGAVYATRVQADADGTQQQFELHQPVGKPFAFTLESANGVKWDAEFTVVPAEAGKLHLQGTLKADGVLVSSPELLVAAGKMAAVEVTTRGGSSLLALKLQTDEVGGSSKAASSGKISVEPEAGENDPTTDRMTPPVYPKAAFENGVSGKVVLRIEVDAEGQPTDVKVETSQPEGVFDTAAVEAARQWKFNPAQKDGQAVAGAVRVPVWFDLDESATHTEESTGG</sequence>
<name>A0A0R0AIX9_9GAMM</name>
<keyword evidence="2 6" id="KW-0812">Transmembrane</keyword>
<evidence type="ECO:0000259" key="7">
    <source>
        <dbReference type="PROSITE" id="PS52015"/>
    </source>
</evidence>
<dbReference type="RefSeq" id="WP_054657442.1">
    <property type="nucleotide sequence ID" value="NZ_BAZI01000021.1"/>
</dbReference>
<evidence type="ECO:0000256" key="2">
    <source>
        <dbReference type="ARBA" id="ARBA00022692"/>
    </source>
</evidence>
<gene>
    <name evidence="8" type="ORF">ARC78_04140</name>
</gene>
<dbReference type="GO" id="GO:0016020">
    <property type="term" value="C:membrane"/>
    <property type="evidence" value="ECO:0007669"/>
    <property type="project" value="UniProtKB-SubCell"/>
</dbReference>
<feature type="transmembrane region" description="Helical" evidence="6">
    <location>
        <begin position="34"/>
        <end position="56"/>
    </location>
</feature>
<feature type="transmembrane region" description="Helical" evidence="6">
    <location>
        <begin position="90"/>
        <end position="110"/>
    </location>
</feature>
<organism evidence="8 9">
    <name type="scientific">Stenotrophomonas pictorum JCM 9942</name>
    <dbReference type="NCBI Taxonomy" id="1236960"/>
    <lineage>
        <taxon>Bacteria</taxon>
        <taxon>Pseudomonadati</taxon>
        <taxon>Pseudomonadota</taxon>
        <taxon>Gammaproteobacteria</taxon>
        <taxon>Lysobacterales</taxon>
        <taxon>Lysobacteraceae</taxon>
        <taxon>Stenotrophomonas</taxon>
    </lineage>
</organism>
<evidence type="ECO:0000313" key="9">
    <source>
        <dbReference type="Proteomes" id="UP000050836"/>
    </source>
</evidence>
<dbReference type="PANTHER" id="PTHR34978:SF3">
    <property type="entry name" value="SLR0241 PROTEIN"/>
    <property type="match status" value="1"/>
</dbReference>
<keyword evidence="4 6" id="KW-0472">Membrane</keyword>
<dbReference type="SUPFAM" id="SSF74653">
    <property type="entry name" value="TolA/TonB C-terminal domain"/>
    <property type="match status" value="1"/>
</dbReference>
<feature type="transmembrane region" description="Helical" evidence="6">
    <location>
        <begin position="6"/>
        <end position="27"/>
    </location>
</feature>
<dbReference type="Proteomes" id="UP000050836">
    <property type="component" value="Unassembled WGS sequence"/>
</dbReference>
<dbReference type="InterPro" id="IPR006260">
    <property type="entry name" value="TonB/TolA_C"/>
</dbReference>
<comment type="subcellular location">
    <subcellularLocation>
        <location evidence="1">Membrane</location>
        <topology evidence="1">Single-pass membrane protein</topology>
    </subcellularLocation>
</comment>
<reference evidence="8 9" key="1">
    <citation type="submission" date="2015-10" db="EMBL/GenBank/DDBJ databases">
        <title>Genome sequencing and analysis of members of genus Stenotrophomonas.</title>
        <authorList>
            <person name="Patil P.P."/>
            <person name="Midha S."/>
            <person name="Patil P.B."/>
        </authorList>
    </citation>
    <scope>NUCLEOTIDE SEQUENCE [LARGE SCALE GENOMIC DNA]</scope>
    <source>
        <strain evidence="8 9">JCM 9942</strain>
    </source>
</reference>
<dbReference type="PANTHER" id="PTHR34978">
    <property type="entry name" value="POSSIBLE SENSOR-TRANSDUCER PROTEIN BLAR"/>
    <property type="match status" value="1"/>
</dbReference>
<dbReference type="GO" id="GO:0055085">
    <property type="term" value="P:transmembrane transport"/>
    <property type="evidence" value="ECO:0007669"/>
    <property type="project" value="InterPro"/>
</dbReference>
<evidence type="ECO:0000256" key="1">
    <source>
        <dbReference type="ARBA" id="ARBA00004167"/>
    </source>
</evidence>
<dbReference type="EMBL" id="LLXS01000005">
    <property type="protein sequence ID" value="KRG45007.1"/>
    <property type="molecule type" value="Genomic_DNA"/>
</dbReference>
<dbReference type="AlphaFoldDB" id="A0A0R0AIX9"/>
<dbReference type="InterPro" id="IPR037682">
    <property type="entry name" value="TonB_C"/>
</dbReference>
<comment type="caution">
    <text evidence="8">The sequence shown here is derived from an EMBL/GenBank/DDBJ whole genome shotgun (WGS) entry which is preliminary data.</text>
</comment>
<dbReference type="NCBIfam" id="TIGR01352">
    <property type="entry name" value="tonB_Cterm"/>
    <property type="match status" value="1"/>
</dbReference>
<dbReference type="Gene3D" id="3.30.1150.10">
    <property type="match status" value="1"/>
</dbReference>
<accession>A0A0R0AIX9</accession>
<dbReference type="InterPro" id="IPR008756">
    <property type="entry name" value="Peptidase_M56"/>
</dbReference>
<feature type="domain" description="TonB C-terminal" evidence="7">
    <location>
        <begin position="424"/>
        <end position="520"/>
    </location>
</feature>